<accession>A0ABR3P932</accession>
<dbReference type="PANTHER" id="PTHR12395:SF9">
    <property type="entry name" value="DECAPPING AND EXORIBONUCLEASE PROTEIN"/>
    <property type="match status" value="1"/>
</dbReference>
<comment type="catalytic activity">
    <reaction evidence="6">
        <text>a 5'-end NAD(+)-phospho-ribonucleoside in mRNA + H2O = a 5'-end phospho-ribonucleoside in mRNA + NAD(+) + H(+)</text>
        <dbReference type="Rhea" id="RHEA:60880"/>
        <dbReference type="Rhea" id="RHEA-COMP:15692"/>
        <dbReference type="Rhea" id="RHEA-COMP:15698"/>
        <dbReference type="ChEBI" id="CHEBI:15377"/>
        <dbReference type="ChEBI" id="CHEBI:15378"/>
        <dbReference type="ChEBI" id="CHEBI:57540"/>
        <dbReference type="ChEBI" id="CHEBI:138282"/>
        <dbReference type="ChEBI" id="CHEBI:144029"/>
    </reaction>
    <physiologicalReaction direction="left-to-right" evidence="6">
        <dbReference type="Rhea" id="RHEA:60881"/>
    </physiologicalReaction>
</comment>
<dbReference type="RefSeq" id="XP_069198815.1">
    <property type="nucleotide sequence ID" value="XM_069348049.1"/>
</dbReference>
<name>A0ABR3P932_9PEZI</name>
<dbReference type="InterPro" id="IPR013961">
    <property type="entry name" value="RAI1"/>
</dbReference>
<keyword evidence="7" id="KW-0539">Nucleus</keyword>
<dbReference type="EMBL" id="JBFMKM010000012">
    <property type="protein sequence ID" value="KAL1302539.1"/>
    <property type="molecule type" value="Genomic_DNA"/>
</dbReference>
<keyword evidence="7" id="KW-0479">Metal-binding</keyword>
<comment type="subcellular location">
    <subcellularLocation>
        <location evidence="7">Nucleus</location>
    </subcellularLocation>
</comment>
<keyword evidence="7" id="KW-0694">RNA-binding</keyword>
<gene>
    <name evidence="9" type="ORF">AAFC00_002922</name>
</gene>
<dbReference type="GeneID" id="95976624"/>
<evidence type="ECO:0000313" key="9">
    <source>
        <dbReference type="EMBL" id="KAL1302539.1"/>
    </source>
</evidence>
<evidence type="ECO:0000259" key="8">
    <source>
        <dbReference type="Pfam" id="PF08652"/>
    </source>
</evidence>
<dbReference type="InterPro" id="IPR039039">
    <property type="entry name" value="RAI1-like_fam"/>
</dbReference>
<evidence type="ECO:0000256" key="1">
    <source>
        <dbReference type="ARBA" id="ARBA00001968"/>
    </source>
</evidence>
<comment type="similarity">
    <text evidence="2 7">Belongs to the DXO/Dom3Z family.</text>
</comment>
<keyword evidence="7" id="KW-0540">Nuclease</keyword>
<evidence type="ECO:0000256" key="6">
    <source>
        <dbReference type="ARBA" id="ARBA00048124"/>
    </source>
</evidence>
<evidence type="ECO:0000256" key="2">
    <source>
        <dbReference type="ARBA" id="ARBA00006562"/>
    </source>
</evidence>
<sequence>MYWGYKFEALSLLPRPWPSTSREEIEQREDDIVDNSAQYCSLCKTGIAGASMIIGGEVDGVLGYKPEDPNEPARWVELKTARRPQNDKNIRIHEKKLLKFWAQSFLLGVPKIIIGYRSPDGILESLEELDTQRMPGHILRNGRFIWDGSLCINFTGAFLEFLKKTVGGSEGVWRIRRAARSGIIEVFKVEETGTGQVLSESFVGWRTQSSAASGVDGNQPLP</sequence>
<protein>
    <recommendedName>
        <fullName evidence="7">Decapping nuclease</fullName>
        <ecNumber evidence="7">3.6.1.-</ecNumber>
    </recommendedName>
</protein>
<evidence type="ECO:0000313" key="10">
    <source>
        <dbReference type="Proteomes" id="UP001562354"/>
    </source>
</evidence>
<evidence type="ECO:0000256" key="3">
    <source>
        <dbReference type="ARBA" id="ARBA00044676"/>
    </source>
</evidence>
<proteinExistence type="inferred from homology"/>
<reference evidence="9 10" key="1">
    <citation type="submission" date="2024-07" db="EMBL/GenBank/DDBJ databases">
        <title>Draft sequence of the Neodothiora populina.</title>
        <authorList>
            <person name="Drown D.D."/>
            <person name="Schuette U.S."/>
            <person name="Buechlein A.B."/>
            <person name="Rusch D.R."/>
            <person name="Winton L.W."/>
            <person name="Adams G.A."/>
        </authorList>
    </citation>
    <scope>NUCLEOTIDE SEQUENCE [LARGE SCALE GENOMIC DNA]</scope>
    <source>
        <strain evidence="9 10">CPC 39397</strain>
    </source>
</reference>
<evidence type="ECO:0000256" key="7">
    <source>
        <dbReference type="RuleBase" id="RU367113"/>
    </source>
</evidence>
<dbReference type="PANTHER" id="PTHR12395">
    <property type="entry name" value="DOM-3 RELATED"/>
    <property type="match status" value="1"/>
</dbReference>
<evidence type="ECO:0000256" key="4">
    <source>
        <dbReference type="ARBA" id="ARBA00044692"/>
    </source>
</evidence>
<dbReference type="Proteomes" id="UP001562354">
    <property type="component" value="Unassembled WGS sequence"/>
</dbReference>
<keyword evidence="10" id="KW-1185">Reference proteome</keyword>
<comment type="catalytic activity">
    <reaction evidence="3">
        <text>a 5'-end (N(7)-methyl 5'-triphosphoguanosine)-ribonucleoside-ribonucleotide in mRNA + H2O = a (N(7)-methyl 5'-triphosphoguanosine)-nucleoside + a 5'-end phospho-ribonucleoside in mRNA + H(+)</text>
        <dbReference type="Rhea" id="RHEA:66928"/>
        <dbReference type="Rhea" id="RHEA-COMP:15692"/>
        <dbReference type="Rhea" id="RHEA-COMP:17313"/>
        <dbReference type="ChEBI" id="CHEBI:15377"/>
        <dbReference type="ChEBI" id="CHEBI:15378"/>
        <dbReference type="ChEBI" id="CHEBI:138282"/>
        <dbReference type="ChEBI" id="CHEBI:172876"/>
        <dbReference type="ChEBI" id="CHEBI:172877"/>
    </reaction>
    <physiologicalReaction direction="left-to-right" evidence="3">
        <dbReference type="Rhea" id="RHEA:66929"/>
    </physiologicalReaction>
</comment>
<keyword evidence="7" id="KW-0378">Hydrolase</keyword>
<feature type="domain" description="RAI1-like" evidence="8">
    <location>
        <begin position="1"/>
        <end position="203"/>
    </location>
</feature>
<comment type="catalytic activity">
    <reaction evidence="4">
        <text>a 5'-end triphospho-ribonucleoside in mRNA + H2O = a 5'-end phospho-ribonucleoside in mRNA + diphosphate + H(+)</text>
        <dbReference type="Rhea" id="RHEA:78683"/>
        <dbReference type="Rhea" id="RHEA-COMP:15692"/>
        <dbReference type="Rhea" id="RHEA-COMP:17164"/>
        <dbReference type="ChEBI" id="CHEBI:15377"/>
        <dbReference type="ChEBI" id="CHEBI:15378"/>
        <dbReference type="ChEBI" id="CHEBI:33019"/>
        <dbReference type="ChEBI" id="CHEBI:138282"/>
        <dbReference type="ChEBI" id="CHEBI:167618"/>
    </reaction>
    <physiologicalReaction direction="left-to-right" evidence="4">
        <dbReference type="Rhea" id="RHEA:78684"/>
    </physiologicalReaction>
</comment>
<evidence type="ECO:0000256" key="5">
    <source>
        <dbReference type="ARBA" id="ARBA00046211"/>
    </source>
</evidence>
<dbReference type="EC" id="3.6.1.-" evidence="7"/>
<keyword evidence="7" id="KW-0547">Nucleotide-binding</keyword>
<organism evidence="9 10">
    <name type="scientific">Neodothiora populina</name>
    <dbReference type="NCBI Taxonomy" id="2781224"/>
    <lineage>
        <taxon>Eukaryota</taxon>
        <taxon>Fungi</taxon>
        <taxon>Dikarya</taxon>
        <taxon>Ascomycota</taxon>
        <taxon>Pezizomycotina</taxon>
        <taxon>Dothideomycetes</taxon>
        <taxon>Dothideomycetidae</taxon>
        <taxon>Dothideales</taxon>
        <taxon>Dothioraceae</taxon>
        <taxon>Neodothiora</taxon>
    </lineage>
</organism>
<comment type="cofactor">
    <cofactor evidence="1 7">
        <name>a divalent metal cation</name>
        <dbReference type="ChEBI" id="CHEBI:60240"/>
    </cofactor>
</comment>
<comment type="caution">
    <text evidence="9">The sequence shown here is derived from an EMBL/GenBank/DDBJ whole genome shotgun (WGS) entry which is preliminary data.</text>
</comment>
<dbReference type="Pfam" id="PF08652">
    <property type="entry name" value="RAI1"/>
    <property type="match status" value="1"/>
</dbReference>
<comment type="function">
    <text evidence="5">Decapping enzyme for NAD-capped RNAs: specifically hydrolyzes the nicotinamide adenine dinucleotide (NAD) cap from a subset of RNAs by removing the entire NAD moiety from the 5'-end of an NAD-capped RNA. The NAD-cap is present at the 5'-end of some RNAs and snoRNAs. In contrast to the canonical 5'-end N7 methylguanosine (m7G) cap, the NAD cap promotes mRNA decay. Also acts as a non-canonical decapping enzyme that removes the entire cap structure of m7G capped or incompletely capped RNAs. Has decapping activity toward incomplete 5'-end m7G cap mRNAs such as unmethylated 5'-end-capped RNA (cap0), while it has no activity toward 2'-O-ribose methylated m7G cap (cap1). Also possesses RNA 5'-pyrophosphohydrolase activity by hydrolyzing the 5'-end triphosphate to release pyrophosphates. Stimulates exoribonuclease activity of Rat1, allowing it to degrade RNAs with stable secondary structure more effectively.</text>
</comment>